<evidence type="ECO:0000313" key="6">
    <source>
        <dbReference type="Proteomes" id="UP000216446"/>
    </source>
</evidence>
<dbReference type="SUPFAM" id="SSF141066">
    <property type="entry name" value="ICP-like"/>
    <property type="match status" value="1"/>
</dbReference>
<accession>A0A259TXR4</accession>
<gene>
    <name evidence="5" type="ORF">BSZ36_05845</name>
</gene>
<comment type="caution">
    <text evidence="5">The sequence shown here is derived from an EMBL/GenBank/DDBJ whole genome shotgun (WGS) entry which is preliminary data.</text>
</comment>
<dbReference type="RefSeq" id="WP_094546906.1">
    <property type="nucleotide sequence ID" value="NZ_MQWB01000001.1"/>
</dbReference>
<feature type="signal peptide" evidence="3">
    <location>
        <begin position="1"/>
        <end position="15"/>
    </location>
</feature>
<evidence type="ECO:0000256" key="2">
    <source>
        <dbReference type="ARBA" id="ARBA00022704"/>
    </source>
</evidence>
<sequence>MSPAASLLLPGLALAAIGCGGCGASGGGPRARAPEAAVSPEASQTVVLRAGETIGPVRARVGMAITVEGSARLGTGRSWRPEDLPPTLRADALPTRSASEADGGEDLQAFALRASAAGEYRVRFVYGVPWEGTPEAECVVVLDVR</sequence>
<feature type="domain" description="Proteinase inhibitor I42 chagasin" evidence="4">
    <location>
        <begin position="60"/>
        <end position="137"/>
    </location>
</feature>
<evidence type="ECO:0000313" key="5">
    <source>
        <dbReference type="EMBL" id="OZC02539.1"/>
    </source>
</evidence>
<dbReference type="OrthoDB" id="8482107at2"/>
<reference evidence="5 6" key="1">
    <citation type="submission" date="2016-11" db="EMBL/GenBank/DDBJ databases">
        <title>Study of marine rhodopsin-containing bacteria.</title>
        <authorList>
            <person name="Yoshizawa S."/>
            <person name="Kumagai Y."/>
            <person name="Kogure K."/>
        </authorList>
    </citation>
    <scope>NUCLEOTIDE SEQUENCE [LARGE SCALE GENOMIC DNA]</scope>
    <source>
        <strain evidence="5 6">SG-29</strain>
    </source>
</reference>
<dbReference type="InterPro" id="IPR018990">
    <property type="entry name" value="Prot_inh_I42_chagasin"/>
</dbReference>
<keyword evidence="3" id="KW-0732">Signal</keyword>
<evidence type="ECO:0000256" key="1">
    <source>
        <dbReference type="ARBA" id="ARBA00022690"/>
    </source>
</evidence>
<dbReference type="Gene3D" id="2.60.40.2020">
    <property type="match status" value="1"/>
</dbReference>
<keyword evidence="2" id="KW-0789">Thiol protease inhibitor</keyword>
<dbReference type="InterPro" id="IPR036331">
    <property type="entry name" value="Chagasin-like_sf"/>
</dbReference>
<keyword evidence="1" id="KW-0646">Protease inhibitor</keyword>
<dbReference type="EMBL" id="MQWB01000001">
    <property type="protein sequence ID" value="OZC02539.1"/>
    <property type="molecule type" value="Genomic_DNA"/>
</dbReference>
<dbReference type="Pfam" id="PF09394">
    <property type="entry name" value="Inhibitor_I42"/>
    <property type="match status" value="1"/>
</dbReference>
<keyword evidence="6" id="KW-1185">Reference proteome</keyword>
<proteinExistence type="predicted"/>
<dbReference type="AlphaFoldDB" id="A0A259TXR4"/>
<organism evidence="5 6">
    <name type="scientific">Rubricoccus marinus</name>
    <dbReference type="NCBI Taxonomy" id="716817"/>
    <lineage>
        <taxon>Bacteria</taxon>
        <taxon>Pseudomonadati</taxon>
        <taxon>Rhodothermota</taxon>
        <taxon>Rhodothermia</taxon>
        <taxon>Rhodothermales</taxon>
        <taxon>Rubricoccaceae</taxon>
        <taxon>Rubricoccus</taxon>
    </lineage>
</organism>
<evidence type="ECO:0000256" key="3">
    <source>
        <dbReference type="SAM" id="SignalP"/>
    </source>
</evidence>
<feature type="chain" id="PRO_5012875897" description="Proteinase inhibitor I42 chagasin domain-containing protein" evidence="3">
    <location>
        <begin position="16"/>
        <end position="145"/>
    </location>
</feature>
<protein>
    <recommendedName>
        <fullName evidence="4">Proteinase inhibitor I42 chagasin domain-containing protein</fullName>
    </recommendedName>
</protein>
<dbReference type="Proteomes" id="UP000216446">
    <property type="component" value="Unassembled WGS sequence"/>
</dbReference>
<name>A0A259TXR4_9BACT</name>
<dbReference type="InParanoid" id="A0A259TXR4"/>
<dbReference type="GO" id="GO:0004869">
    <property type="term" value="F:cysteine-type endopeptidase inhibitor activity"/>
    <property type="evidence" value="ECO:0007669"/>
    <property type="project" value="UniProtKB-KW"/>
</dbReference>
<evidence type="ECO:0000259" key="4">
    <source>
        <dbReference type="Pfam" id="PF09394"/>
    </source>
</evidence>